<feature type="domain" description="Glycoside hydrolase family 57 N-terminal" evidence="4">
    <location>
        <begin position="72"/>
        <end position="348"/>
    </location>
</feature>
<dbReference type="OrthoDB" id="9757977at2"/>
<accession>A0A1U7JBQ1</accession>
<reference evidence="5 6" key="1">
    <citation type="submission" date="2016-11" db="EMBL/GenBank/DDBJ databases">
        <title>Draft Genome Sequences of Nine Cyanobacterial Strains from Diverse Habitats.</title>
        <authorList>
            <person name="Zhu T."/>
            <person name="Hou S."/>
            <person name="Lu X."/>
            <person name="Hess W.R."/>
        </authorList>
    </citation>
    <scope>NUCLEOTIDE SEQUENCE [LARGE SCALE GENOMIC DNA]</scope>
    <source>
        <strain evidence="5 6">NIES-30</strain>
    </source>
</reference>
<dbReference type="RefSeq" id="WP_073607019.1">
    <property type="nucleotide sequence ID" value="NZ_MRCG01000001.1"/>
</dbReference>
<proteinExistence type="inferred from homology"/>
<dbReference type="PANTHER" id="PTHR36306:SF3">
    <property type="entry name" value="GLYCOSIDE HYDROLASE FAMILY 57"/>
    <property type="match status" value="1"/>
</dbReference>
<dbReference type="EMBL" id="MRCG01000001">
    <property type="protein sequence ID" value="OKH51214.1"/>
    <property type="molecule type" value="Genomic_DNA"/>
</dbReference>
<evidence type="ECO:0000259" key="4">
    <source>
        <dbReference type="Pfam" id="PF03065"/>
    </source>
</evidence>
<dbReference type="InterPro" id="IPR004300">
    <property type="entry name" value="Glyco_hydro_57_N"/>
</dbReference>
<evidence type="ECO:0000256" key="3">
    <source>
        <dbReference type="RuleBase" id="RU361196"/>
    </source>
</evidence>
<dbReference type="InterPro" id="IPR052046">
    <property type="entry name" value="GH57_Enzymes"/>
</dbReference>
<dbReference type="Pfam" id="PF12055">
    <property type="entry name" value="DUF3536"/>
    <property type="match status" value="1"/>
</dbReference>
<keyword evidence="2 3" id="KW-0119">Carbohydrate metabolism</keyword>
<sequence>MADSLQHPALQASSAVSTAYDGPHDGLIPAVSTGVFVCVHGHFYQPPRENPYLDAIEKQPSAAPFHNWNERIHHECYRPNAYARILNDRGEVVRIVNTFEYISFNIGPTLMSWMERHDLETYQRIIDADRNSCARLSGHGNAIAQVYNHIILPLANQHDKVTQVHWGIEDFRRRFGRNPEGIWLAETAIDYPTLDVLHAEGIKFTILAPSQVQRCRPMVSYNGERDTWQEVGGGQIDPSRPYRCFLKHADGSPDPSRYIDIFFYDGPISRDMGFNDVLSSSQHFVGRIGQAIHGDHRPFQLISVATDGETFGHHRGGAEKALAYALTEEFPRQGWTVTNYAHYLATHPPTWEAELKPVTAWSCSHGVDRWQDDCGCGGGGEWHQQWRRPLRDTLDWLRDQLVAVYEAQGSDLLRDPWAARNAYVAVVGDRSPENLDAFFATHQTHKLSAIERVTALQLLEMQRHALFMYTSCGWFFEELSRPEGTQILRYAARAMELAGEVSGIALEAEFVKRLGHAASNVEEFVTGTGVYESLVRPSRITLEQVVAHYAMGSLFTDYHREQTVYCYTVEQHDYRRQRLGPISLAVGLVEITSTITRESISLAFAVVHLGGWDFHCGIKGVRSRLDYTQAKAAVFESLSQASAAQVILAINSAFGPHTYGLQDLFAEERHRMMGLLSQDTLLRLDQLYAQVYRDNYGVLRAFHRDGLPVPRELQVAADIALSHRAMEVLQSLERETSDPTASPLRQGEDYLNELEAIATEASTCNASLSLAAAKPMLERLIGRSVWQILNQAPAESLAADVDWLGRLVNLGQQLNLGLSLERPQELYYQHLNRQVFALLKQAAVSRKPLGSDSRAQVNDILRLGEYLSMDVGAVLKALDHLAPGRPA</sequence>
<gene>
    <name evidence="5" type="ORF">NIES30_01190</name>
</gene>
<dbReference type="Gene3D" id="3.20.110.10">
    <property type="entry name" value="Glycoside hydrolase 38, N terminal domain"/>
    <property type="match status" value="1"/>
</dbReference>
<dbReference type="GO" id="GO:0005975">
    <property type="term" value="P:carbohydrate metabolic process"/>
    <property type="evidence" value="ECO:0007669"/>
    <property type="project" value="InterPro"/>
</dbReference>
<dbReference type="GO" id="GO:0016787">
    <property type="term" value="F:hydrolase activity"/>
    <property type="evidence" value="ECO:0007669"/>
    <property type="project" value="UniProtKB-KW"/>
</dbReference>
<organism evidence="5 6">
    <name type="scientific">Phormidium tenue NIES-30</name>
    <dbReference type="NCBI Taxonomy" id="549789"/>
    <lineage>
        <taxon>Bacteria</taxon>
        <taxon>Bacillati</taxon>
        <taxon>Cyanobacteriota</taxon>
        <taxon>Cyanophyceae</taxon>
        <taxon>Oscillatoriophycideae</taxon>
        <taxon>Oscillatoriales</taxon>
        <taxon>Oscillatoriaceae</taxon>
        <taxon>Phormidium</taxon>
    </lineage>
</organism>
<dbReference type="InterPro" id="IPR021923">
    <property type="entry name" value="DUF3536"/>
</dbReference>
<evidence type="ECO:0000256" key="2">
    <source>
        <dbReference type="ARBA" id="ARBA00023277"/>
    </source>
</evidence>
<name>A0A1U7JBQ1_9CYAN</name>
<dbReference type="PANTHER" id="PTHR36306">
    <property type="entry name" value="ALPHA-AMYLASE-RELATED-RELATED"/>
    <property type="match status" value="1"/>
</dbReference>
<keyword evidence="6" id="KW-1185">Reference proteome</keyword>
<dbReference type="STRING" id="549789.NIES30_01190"/>
<dbReference type="Proteomes" id="UP000185557">
    <property type="component" value="Unassembled WGS sequence"/>
</dbReference>
<evidence type="ECO:0000256" key="1">
    <source>
        <dbReference type="ARBA" id="ARBA00006821"/>
    </source>
</evidence>
<dbReference type="InterPro" id="IPR027291">
    <property type="entry name" value="Glyco_hydro_38_N_sf"/>
</dbReference>
<dbReference type="SUPFAM" id="SSF88713">
    <property type="entry name" value="Glycoside hydrolase/deacetylase"/>
    <property type="match status" value="1"/>
</dbReference>
<comment type="caution">
    <text evidence="5">The sequence shown here is derived from an EMBL/GenBank/DDBJ whole genome shotgun (WGS) entry which is preliminary data.</text>
</comment>
<dbReference type="InterPro" id="IPR011330">
    <property type="entry name" value="Glyco_hydro/deAcase_b/a-brl"/>
</dbReference>
<dbReference type="Pfam" id="PF03065">
    <property type="entry name" value="Glyco_hydro_57"/>
    <property type="match status" value="1"/>
</dbReference>
<comment type="similarity">
    <text evidence="1 3">Belongs to the glycosyl hydrolase 57 family.</text>
</comment>
<keyword evidence="5" id="KW-0378">Hydrolase</keyword>
<protein>
    <submittedName>
        <fullName evidence="5">Glycoside hydrolase</fullName>
    </submittedName>
</protein>
<dbReference type="CDD" id="cd10797">
    <property type="entry name" value="GH57N_APU_like_1"/>
    <property type="match status" value="1"/>
</dbReference>
<dbReference type="AlphaFoldDB" id="A0A1U7JBQ1"/>
<evidence type="ECO:0000313" key="5">
    <source>
        <dbReference type="EMBL" id="OKH51214.1"/>
    </source>
</evidence>
<evidence type="ECO:0000313" key="6">
    <source>
        <dbReference type="Proteomes" id="UP000185557"/>
    </source>
</evidence>